<dbReference type="InterPro" id="IPR011992">
    <property type="entry name" value="EF-hand-dom_pair"/>
</dbReference>
<protein>
    <submittedName>
        <fullName evidence="6">Calmodulin</fullName>
    </submittedName>
</protein>
<dbReference type="PROSITE" id="PS50031">
    <property type="entry name" value="EH"/>
    <property type="match status" value="2"/>
</dbReference>
<keyword evidence="5" id="KW-1185">Reference proteome</keyword>
<feature type="domain" description="EH" evidence="3">
    <location>
        <begin position="92"/>
        <end position="185"/>
    </location>
</feature>
<dbReference type="InterPro" id="IPR002048">
    <property type="entry name" value="EF_hand_dom"/>
</dbReference>
<dbReference type="STRING" id="6313.A0A0K0DMK1"/>
<dbReference type="PANTHER" id="PTHR11216:SF176">
    <property type="entry name" value="EPIDERMAL GROWTH FACTOR RECEPTOR PATHWAY SUBSTRATE CLONE 15, ISOFORM A"/>
    <property type="match status" value="1"/>
</dbReference>
<dbReference type="AlphaFoldDB" id="A0A0K0DMK1"/>
<reference evidence="5" key="1">
    <citation type="submission" date="2012-09" db="EMBL/GenBank/DDBJ databases">
        <authorList>
            <person name="Martin A.A."/>
        </authorList>
    </citation>
    <scope>NUCLEOTIDE SEQUENCE</scope>
</reference>
<accession>A0A0K0DMK1</accession>
<feature type="compositionally biased region" description="Polar residues" evidence="2">
    <location>
        <begin position="189"/>
        <end position="200"/>
    </location>
</feature>
<proteinExistence type="predicted"/>
<dbReference type="PROSITE" id="PS50222">
    <property type="entry name" value="EF_HAND_2"/>
    <property type="match status" value="1"/>
</dbReference>
<dbReference type="GO" id="GO:0005509">
    <property type="term" value="F:calcium ion binding"/>
    <property type="evidence" value="ECO:0007669"/>
    <property type="project" value="InterPro"/>
</dbReference>
<evidence type="ECO:0000259" key="4">
    <source>
        <dbReference type="PROSITE" id="PS50222"/>
    </source>
</evidence>
<dbReference type="Proteomes" id="UP000035642">
    <property type="component" value="Unassembled WGS sequence"/>
</dbReference>
<dbReference type="PANTHER" id="PTHR11216">
    <property type="entry name" value="EH DOMAIN"/>
    <property type="match status" value="1"/>
</dbReference>
<reference evidence="6" key="2">
    <citation type="submission" date="2017-02" db="UniProtKB">
        <authorList>
            <consortium name="WormBaseParasite"/>
        </authorList>
    </citation>
    <scope>IDENTIFICATION</scope>
</reference>
<evidence type="ECO:0000313" key="5">
    <source>
        <dbReference type="Proteomes" id="UP000035642"/>
    </source>
</evidence>
<dbReference type="GO" id="GO:0045296">
    <property type="term" value="F:cadherin binding"/>
    <property type="evidence" value="ECO:0007669"/>
    <property type="project" value="TreeGrafter"/>
</dbReference>
<dbReference type="GO" id="GO:0016197">
    <property type="term" value="P:endosomal transport"/>
    <property type="evidence" value="ECO:0007669"/>
    <property type="project" value="TreeGrafter"/>
</dbReference>
<dbReference type="Gene3D" id="1.10.238.10">
    <property type="entry name" value="EF-hand"/>
    <property type="match status" value="2"/>
</dbReference>
<dbReference type="PROSITE" id="PS00018">
    <property type="entry name" value="EF_HAND_1"/>
    <property type="match status" value="1"/>
</dbReference>
<evidence type="ECO:0000313" key="6">
    <source>
        <dbReference type="WBParaSite" id="ACAC_0001292201-mRNA-1"/>
    </source>
</evidence>
<sequence length="223" mass="24450">MAELSHIANQYVEVYEALFREANPANLPAIAAVDAAAFLRRSNLSMQQLGQIWELADYQKKGVLDKNGFFIAFKLVAAAQQGSLSFDVLEGTEVKYDSIFDSLCPVDDKLPGVRVKPVLLNSGLNPAILAKIWELADQDKDGQLDRIEMAVAMHLVYSNIDFRALQGDPVPAVLPHSLIHPSKVTLTRPASTSSVNTGNAHPNIPMPPQARYSFDQSGEVFFV</sequence>
<dbReference type="GO" id="GO:0030132">
    <property type="term" value="C:clathrin coat of coated pit"/>
    <property type="evidence" value="ECO:0007669"/>
    <property type="project" value="TreeGrafter"/>
</dbReference>
<name>A0A0K0DMK1_ANGCA</name>
<evidence type="ECO:0000259" key="3">
    <source>
        <dbReference type="PROSITE" id="PS50031"/>
    </source>
</evidence>
<dbReference type="Pfam" id="PF12763">
    <property type="entry name" value="EH"/>
    <property type="match status" value="2"/>
</dbReference>
<keyword evidence="1" id="KW-0106">Calcium</keyword>
<dbReference type="SMART" id="SM00027">
    <property type="entry name" value="EH"/>
    <property type="match status" value="2"/>
</dbReference>
<feature type="domain" description="EH" evidence="3">
    <location>
        <begin position="11"/>
        <end position="82"/>
    </location>
</feature>
<feature type="region of interest" description="Disordered" evidence="2">
    <location>
        <begin position="189"/>
        <end position="209"/>
    </location>
</feature>
<dbReference type="InterPro" id="IPR000261">
    <property type="entry name" value="EH_dom"/>
</dbReference>
<organism evidence="5 6">
    <name type="scientific">Angiostrongylus cantonensis</name>
    <name type="common">Rat lungworm</name>
    <dbReference type="NCBI Taxonomy" id="6313"/>
    <lineage>
        <taxon>Eukaryota</taxon>
        <taxon>Metazoa</taxon>
        <taxon>Ecdysozoa</taxon>
        <taxon>Nematoda</taxon>
        <taxon>Chromadorea</taxon>
        <taxon>Rhabditida</taxon>
        <taxon>Rhabditina</taxon>
        <taxon>Rhabditomorpha</taxon>
        <taxon>Strongyloidea</taxon>
        <taxon>Metastrongylidae</taxon>
        <taxon>Angiostrongylus</taxon>
    </lineage>
</organism>
<evidence type="ECO:0000256" key="2">
    <source>
        <dbReference type="SAM" id="MobiDB-lite"/>
    </source>
</evidence>
<dbReference type="WBParaSite" id="ACAC_0001292201-mRNA-1">
    <property type="protein sequence ID" value="ACAC_0001292201-mRNA-1"/>
    <property type="gene ID" value="ACAC_0001292201"/>
</dbReference>
<evidence type="ECO:0000256" key="1">
    <source>
        <dbReference type="ARBA" id="ARBA00022837"/>
    </source>
</evidence>
<dbReference type="SUPFAM" id="SSF47473">
    <property type="entry name" value="EF-hand"/>
    <property type="match status" value="2"/>
</dbReference>
<dbReference type="InterPro" id="IPR018247">
    <property type="entry name" value="EF_Hand_1_Ca_BS"/>
</dbReference>
<dbReference type="GO" id="GO:0006897">
    <property type="term" value="P:endocytosis"/>
    <property type="evidence" value="ECO:0007669"/>
    <property type="project" value="TreeGrafter"/>
</dbReference>
<dbReference type="CDD" id="cd00052">
    <property type="entry name" value="EH"/>
    <property type="match status" value="2"/>
</dbReference>
<feature type="domain" description="EF-hand" evidence="4">
    <location>
        <begin position="124"/>
        <end position="159"/>
    </location>
</feature>